<protein>
    <submittedName>
        <fullName evidence="1">Uncharacterized protein</fullName>
    </submittedName>
</protein>
<dbReference type="AlphaFoldDB" id="A0AAE0BTA1"/>
<comment type="caution">
    <text evidence="1">The sequence shown here is derived from an EMBL/GenBank/DDBJ whole genome shotgun (WGS) entry which is preliminary data.</text>
</comment>
<gene>
    <name evidence="1" type="ORF">CYMTET_48464</name>
</gene>
<keyword evidence="2" id="KW-1185">Reference proteome</keyword>
<accession>A0AAE0BTA1</accession>
<proteinExistence type="predicted"/>
<dbReference type="Proteomes" id="UP001190700">
    <property type="component" value="Unassembled WGS sequence"/>
</dbReference>
<dbReference type="EMBL" id="LGRX02033309">
    <property type="protein sequence ID" value="KAK3241803.1"/>
    <property type="molecule type" value="Genomic_DNA"/>
</dbReference>
<evidence type="ECO:0000313" key="1">
    <source>
        <dbReference type="EMBL" id="KAK3241803.1"/>
    </source>
</evidence>
<evidence type="ECO:0000313" key="2">
    <source>
        <dbReference type="Proteomes" id="UP001190700"/>
    </source>
</evidence>
<sequence length="458" mass="51828">MNVFLYACPSTAEEHANLRSCFVQEIEKLATANVHSILRSIDVRSHMALLPDVAARRVLQSFISRIAQSKTFLEVHMRIGRKAGERAVEKVDAALLLSAQFASRQIHRHMEVRSDMTVDGQDRLRRRKEYKEVLDELLDSTFGGRIALKDTCLDLGLDLKELIERGTAELGSLHYAEEGVGANLVSKQRESSTVMRDCTWGALATWVQEKIQHAELRRHGPGATLTTVCETTVRRYCVQKCARSLQAKRADPIADVSYQQLKAAAFEFNIDARFGHAQVRLFEEAFFDLQSQNIMAIERDWDDHSKWEPDKKRSYTRKRTILVRREFKTAPHSDMKLSMGGVKAVTNSMLLLMPTNTAEYQDGNDRSSNESTCAIYDAFGATNEYGGADEEQAWLPNCDSELHCYGWVCGPQETKEMLEAGSIDVQQAVEPHSVLLEKYFKSKSSNPSRDELKRLANE</sequence>
<organism evidence="1 2">
    <name type="scientific">Cymbomonas tetramitiformis</name>
    <dbReference type="NCBI Taxonomy" id="36881"/>
    <lineage>
        <taxon>Eukaryota</taxon>
        <taxon>Viridiplantae</taxon>
        <taxon>Chlorophyta</taxon>
        <taxon>Pyramimonadophyceae</taxon>
        <taxon>Pyramimonadales</taxon>
        <taxon>Pyramimonadaceae</taxon>
        <taxon>Cymbomonas</taxon>
    </lineage>
</organism>
<reference evidence="1 2" key="1">
    <citation type="journal article" date="2015" name="Genome Biol. Evol.">
        <title>Comparative Genomics of a Bacterivorous Green Alga Reveals Evolutionary Causalities and Consequences of Phago-Mixotrophic Mode of Nutrition.</title>
        <authorList>
            <person name="Burns J.A."/>
            <person name="Paasch A."/>
            <person name="Narechania A."/>
            <person name="Kim E."/>
        </authorList>
    </citation>
    <scope>NUCLEOTIDE SEQUENCE [LARGE SCALE GENOMIC DNA]</scope>
    <source>
        <strain evidence="1 2">PLY_AMNH</strain>
    </source>
</reference>
<name>A0AAE0BTA1_9CHLO</name>